<evidence type="ECO:0000313" key="8">
    <source>
        <dbReference type="EMBL" id="KXL51764.1"/>
    </source>
</evidence>
<dbReference type="SUPFAM" id="SSF53807">
    <property type="entry name" value="Helical backbone' metal receptor"/>
    <property type="match status" value="1"/>
</dbReference>
<keyword evidence="9" id="KW-1185">Reference proteome</keyword>
<dbReference type="EMBL" id="LRVM01000015">
    <property type="protein sequence ID" value="KXL51764.1"/>
    <property type="molecule type" value="Genomic_DNA"/>
</dbReference>
<dbReference type="InterPro" id="IPR002491">
    <property type="entry name" value="ABC_transptr_periplasmic_BD"/>
</dbReference>
<evidence type="ECO:0000256" key="5">
    <source>
        <dbReference type="SAM" id="MobiDB-lite"/>
    </source>
</evidence>
<keyword evidence="3" id="KW-0813">Transport</keyword>
<gene>
    <name evidence="8" type="primary">yfmC_2</name>
    <name evidence="8" type="ORF">CLNEO_28310</name>
</gene>
<dbReference type="STRING" id="36847.CLNEO_28310"/>
<dbReference type="OrthoDB" id="9787830at2"/>
<evidence type="ECO:0000256" key="6">
    <source>
        <dbReference type="SAM" id="SignalP"/>
    </source>
</evidence>
<protein>
    <submittedName>
        <fullName evidence="8">Fe(3+)-citrate-binding protein YfmC</fullName>
    </submittedName>
</protein>
<comment type="subcellular location">
    <subcellularLocation>
        <location evidence="1">Cell envelope</location>
    </subcellularLocation>
</comment>
<dbReference type="RefSeq" id="WP_066090700.1">
    <property type="nucleotide sequence ID" value="NZ_LRVM01000015.1"/>
</dbReference>
<feature type="region of interest" description="Disordered" evidence="5">
    <location>
        <begin position="26"/>
        <end position="63"/>
    </location>
</feature>
<sequence length="332" mass="35454">MKISKKVLSLLLVMLLALGLTACGGSNSGQSSNSGEATPASATPSSEESAGTTNTVTDELGREVTIPEDPQKVLALTSAVMQALYNIGVEPVGKVEEYKVTEEGSALPSVGKTQEINIEAVYALNPDLIIASSRFHAALKEELEQSGAVVYYFDPDKVGEIPLVELTPYIGKLLGKEDVADEYVQSVHAMADELKERISTETGIKTGIVIQDGDTVTAAQSASSYGSMLSLLGIENIVPDDLPNAKKASFVSFDVETIIASNPDVIYIMTASKDAENNKAILKKYKNDPQWSSLDAVKNNRLLILPFSVNPNRSTPEDMVKATAEAILKSNK</sequence>
<evidence type="ECO:0000259" key="7">
    <source>
        <dbReference type="PROSITE" id="PS50983"/>
    </source>
</evidence>
<dbReference type="AlphaFoldDB" id="A0A136WB60"/>
<dbReference type="PROSITE" id="PS51257">
    <property type="entry name" value="PROKAR_LIPOPROTEIN"/>
    <property type="match status" value="1"/>
</dbReference>
<dbReference type="PROSITE" id="PS50983">
    <property type="entry name" value="FE_B12_PBP"/>
    <property type="match status" value="1"/>
</dbReference>
<dbReference type="PANTHER" id="PTHR30532">
    <property type="entry name" value="IRON III DICITRATE-BINDING PERIPLASMIC PROTEIN"/>
    <property type="match status" value="1"/>
</dbReference>
<dbReference type="Gene3D" id="3.40.50.1980">
    <property type="entry name" value="Nitrogenase molybdenum iron protein domain"/>
    <property type="match status" value="2"/>
</dbReference>
<evidence type="ECO:0000256" key="4">
    <source>
        <dbReference type="ARBA" id="ARBA00022729"/>
    </source>
</evidence>
<feature type="signal peptide" evidence="6">
    <location>
        <begin position="1"/>
        <end position="22"/>
    </location>
</feature>
<dbReference type="GO" id="GO:1901678">
    <property type="term" value="P:iron coordination entity transport"/>
    <property type="evidence" value="ECO:0007669"/>
    <property type="project" value="UniProtKB-ARBA"/>
</dbReference>
<accession>A0A136WB60</accession>
<feature type="domain" description="Fe/B12 periplasmic-binding" evidence="7">
    <location>
        <begin position="72"/>
        <end position="332"/>
    </location>
</feature>
<dbReference type="GO" id="GO:0030288">
    <property type="term" value="C:outer membrane-bounded periplasmic space"/>
    <property type="evidence" value="ECO:0007669"/>
    <property type="project" value="TreeGrafter"/>
</dbReference>
<evidence type="ECO:0000256" key="2">
    <source>
        <dbReference type="ARBA" id="ARBA00008814"/>
    </source>
</evidence>
<dbReference type="PATRIC" id="fig|36847.3.peg.3310"/>
<dbReference type="InterPro" id="IPR051313">
    <property type="entry name" value="Bact_iron-sidero_bind"/>
</dbReference>
<proteinExistence type="inferred from homology"/>
<comment type="similarity">
    <text evidence="2">Belongs to the bacterial solute-binding protein 8 family.</text>
</comment>
<reference evidence="8 9" key="1">
    <citation type="submission" date="2016-01" db="EMBL/GenBank/DDBJ databases">
        <title>Genome sequence of Clostridium neopropionicum X4, DSM-3847.</title>
        <authorList>
            <person name="Poehlein A."/>
            <person name="Beck M.H."/>
            <person name="Bengelsdorf F.R."/>
            <person name="Daniel R."/>
            <person name="Duerre P."/>
        </authorList>
    </citation>
    <scope>NUCLEOTIDE SEQUENCE [LARGE SCALE GENOMIC DNA]</scope>
    <source>
        <strain evidence="8 9">DSM-3847</strain>
    </source>
</reference>
<evidence type="ECO:0000256" key="1">
    <source>
        <dbReference type="ARBA" id="ARBA00004196"/>
    </source>
</evidence>
<name>A0A136WB60_9FIRM</name>
<organism evidence="8 9">
    <name type="scientific">Anaerotignum neopropionicum</name>
    <dbReference type="NCBI Taxonomy" id="36847"/>
    <lineage>
        <taxon>Bacteria</taxon>
        <taxon>Bacillati</taxon>
        <taxon>Bacillota</taxon>
        <taxon>Clostridia</taxon>
        <taxon>Lachnospirales</taxon>
        <taxon>Anaerotignaceae</taxon>
        <taxon>Anaerotignum</taxon>
    </lineage>
</organism>
<evidence type="ECO:0000256" key="3">
    <source>
        <dbReference type="ARBA" id="ARBA00022448"/>
    </source>
</evidence>
<comment type="caution">
    <text evidence="8">The sequence shown here is derived from an EMBL/GenBank/DDBJ whole genome shotgun (WGS) entry which is preliminary data.</text>
</comment>
<dbReference type="PANTHER" id="PTHR30532:SF1">
    <property type="entry name" value="IRON(3+)-HYDROXAMATE-BINDING PROTEIN FHUD"/>
    <property type="match status" value="1"/>
</dbReference>
<dbReference type="Proteomes" id="UP000070539">
    <property type="component" value="Unassembled WGS sequence"/>
</dbReference>
<feature type="chain" id="PRO_5038455323" evidence="6">
    <location>
        <begin position="23"/>
        <end position="332"/>
    </location>
</feature>
<evidence type="ECO:0000313" key="9">
    <source>
        <dbReference type="Proteomes" id="UP000070539"/>
    </source>
</evidence>
<keyword evidence="4 6" id="KW-0732">Signal</keyword>
<feature type="compositionally biased region" description="Low complexity" evidence="5">
    <location>
        <begin position="26"/>
        <end position="53"/>
    </location>
</feature>
<dbReference type="Pfam" id="PF01497">
    <property type="entry name" value="Peripla_BP_2"/>
    <property type="match status" value="1"/>
</dbReference>